<reference evidence="3" key="4">
    <citation type="journal article" date="2008" name="Nucleic Acids Res.">
        <title>The rice annotation project database (RAP-DB): 2008 update.</title>
        <authorList>
            <consortium name="The rice annotation project (RAP)"/>
        </authorList>
    </citation>
    <scope>GENOME REANNOTATION</scope>
    <source>
        <strain evidence="3">cv. Nipponbare</strain>
    </source>
</reference>
<evidence type="ECO:0000313" key="2">
    <source>
        <dbReference type="EMBL" id="BAD29576.1"/>
    </source>
</evidence>
<gene>
    <name evidence="2" type="ORF">B1267B06.28</name>
    <name evidence="1" type="ORF">OJ1115_A05.3</name>
</gene>
<evidence type="ECO:0000313" key="1">
    <source>
        <dbReference type="EMBL" id="BAD27623.1"/>
    </source>
</evidence>
<dbReference type="EMBL" id="AP006161">
    <property type="protein sequence ID" value="BAD29576.1"/>
    <property type="molecule type" value="Genomic_DNA"/>
</dbReference>
<dbReference type="AlphaFoldDB" id="Q6EP44"/>
<dbReference type="Proteomes" id="UP000000763">
    <property type="component" value="Chromosome 2"/>
</dbReference>
<reference evidence="1" key="1">
    <citation type="submission" date="2001-08" db="EMBL/GenBank/DDBJ databases">
        <title>Oryza sativa nipponbare(GA3) genomic DNA, chromosome 2, BAC clone:OJ1115_A05.</title>
        <authorList>
            <person name="Sasaki T."/>
            <person name="Matsumoto T."/>
            <person name="Yamamoto K."/>
        </authorList>
    </citation>
    <scope>NUCLEOTIDE SEQUENCE</scope>
</reference>
<reference evidence="2" key="2">
    <citation type="submission" date="2003-01" db="EMBL/GenBank/DDBJ databases">
        <title>Oryza sativa nipponbare(GA3) genomic DNA, chromosome 2, BAC clone:B1267B06.</title>
        <authorList>
            <person name="Sasaki T."/>
            <person name="Matsumoto T."/>
            <person name="Katayose Y."/>
        </authorList>
    </citation>
    <scope>NUCLEOTIDE SEQUENCE</scope>
</reference>
<sequence length="57" mass="6494">MGDGDVAAVWGVWGFEGKAGEFRGFCCWKQQPASQSKWQLGLEKARPWWWRGASSEF</sequence>
<proteinExistence type="predicted"/>
<dbReference type="EMBL" id="AP003999">
    <property type="protein sequence ID" value="BAD27623.1"/>
    <property type="molecule type" value="Genomic_DNA"/>
</dbReference>
<accession>Q6EP44</accession>
<organism evidence="2 3">
    <name type="scientific">Oryza sativa subsp. japonica</name>
    <name type="common">Rice</name>
    <dbReference type="NCBI Taxonomy" id="39947"/>
    <lineage>
        <taxon>Eukaryota</taxon>
        <taxon>Viridiplantae</taxon>
        <taxon>Streptophyta</taxon>
        <taxon>Embryophyta</taxon>
        <taxon>Tracheophyta</taxon>
        <taxon>Spermatophyta</taxon>
        <taxon>Magnoliopsida</taxon>
        <taxon>Liliopsida</taxon>
        <taxon>Poales</taxon>
        <taxon>Poaceae</taxon>
        <taxon>BOP clade</taxon>
        <taxon>Oryzoideae</taxon>
        <taxon>Oryzeae</taxon>
        <taxon>Oryzinae</taxon>
        <taxon>Oryza</taxon>
        <taxon>Oryza sativa</taxon>
    </lineage>
</organism>
<reference evidence="3" key="3">
    <citation type="journal article" date="2005" name="Nature">
        <title>The map-based sequence of the rice genome.</title>
        <authorList>
            <consortium name="International rice genome sequencing project (IRGSP)"/>
            <person name="Matsumoto T."/>
            <person name="Wu J."/>
            <person name="Kanamori H."/>
            <person name="Katayose Y."/>
            <person name="Fujisawa M."/>
            <person name="Namiki N."/>
            <person name="Mizuno H."/>
            <person name="Yamamoto K."/>
            <person name="Antonio B.A."/>
            <person name="Baba T."/>
            <person name="Sakata K."/>
            <person name="Nagamura Y."/>
            <person name="Aoki H."/>
            <person name="Arikawa K."/>
            <person name="Arita K."/>
            <person name="Bito T."/>
            <person name="Chiden Y."/>
            <person name="Fujitsuka N."/>
            <person name="Fukunaka R."/>
            <person name="Hamada M."/>
            <person name="Harada C."/>
            <person name="Hayashi A."/>
            <person name="Hijishita S."/>
            <person name="Honda M."/>
            <person name="Hosokawa S."/>
            <person name="Ichikawa Y."/>
            <person name="Idonuma A."/>
            <person name="Iijima M."/>
            <person name="Ikeda M."/>
            <person name="Ikeno M."/>
            <person name="Ito K."/>
            <person name="Ito S."/>
            <person name="Ito T."/>
            <person name="Ito Y."/>
            <person name="Ito Y."/>
            <person name="Iwabuchi A."/>
            <person name="Kamiya K."/>
            <person name="Karasawa W."/>
            <person name="Kurita K."/>
            <person name="Katagiri S."/>
            <person name="Kikuta A."/>
            <person name="Kobayashi H."/>
            <person name="Kobayashi N."/>
            <person name="Machita K."/>
            <person name="Maehara T."/>
            <person name="Masukawa M."/>
            <person name="Mizubayashi T."/>
            <person name="Mukai Y."/>
            <person name="Nagasaki H."/>
            <person name="Nagata Y."/>
            <person name="Naito S."/>
            <person name="Nakashima M."/>
            <person name="Nakama Y."/>
            <person name="Nakamichi Y."/>
            <person name="Nakamura M."/>
            <person name="Meguro A."/>
            <person name="Negishi M."/>
            <person name="Ohta I."/>
            <person name="Ohta T."/>
            <person name="Okamoto M."/>
            <person name="Ono N."/>
            <person name="Saji S."/>
            <person name="Sakaguchi M."/>
            <person name="Sakai K."/>
            <person name="Shibata M."/>
            <person name="Shimokawa T."/>
            <person name="Song J."/>
            <person name="Takazaki Y."/>
            <person name="Terasawa K."/>
            <person name="Tsugane M."/>
            <person name="Tsuji K."/>
            <person name="Ueda S."/>
            <person name="Waki K."/>
            <person name="Yamagata H."/>
            <person name="Yamamoto M."/>
            <person name="Yamamoto S."/>
            <person name="Yamane H."/>
            <person name="Yoshiki S."/>
            <person name="Yoshihara R."/>
            <person name="Yukawa K."/>
            <person name="Zhong H."/>
            <person name="Yano M."/>
            <person name="Yuan Q."/>
            <person name="Ouyang S."/>
            <person name="Liu J."/>
            <person name="Jones K.M."/>
            <person name="Gansberger K."/>
            <person name="Moffat K."/>
            <person name="Hill J."/>
            <person name="Bera J."/>
            <person name="Fadrosh D."/>
            <person name="Jin S."/>
            <person name="Johri S."/>
            <person name="Kim M."/>
            <person name="Overton L."/>
            <person name="Reardon M."/>
            <person name="Tsitrin T."/>
            <person name="Vuong H."/>
            <person name="Weaver B."/>
            <person name="Ciecko A."/>
            <person name="Tallon L."/>
            <person name="Jackson J."/>
            <person name="Pai G."/>
            <person name="Aken S.V."/>
            <person name="Utterback T."/>
            <person name="Reidmuller S."/>
            <person name="Feldblyum T."/>
            <person name="Hsiao J."/>
            <person name="Zismann V."/>
            <person name="Iobst S."/>
            <person name="de Vazeille A.R."/>
            <person name="Buell C.R."/>
            <person name="Ying K."/>
            <person name="Li Y."/>
            <person name="Lu T."/>
            <person name="Huang Y."/>
            <person name="Zhao Q."/>
            <person name="Feng Q."/>
            <person name="Zhang L."/>
            <person name="Zhu J."/>
            <person name="Weng Q."/>
            <person name="Mu J."/>
            <person name="Lu Y."/>
            <person name="Fan D."/>
            <person name="Liu Y."/>
            <person name="Guan J."/>
            <person name="Zhang Y."/>
            <person name="Yu S."/>
            <person name="Liu X."/>
            <person name="Zhang Y."/>
            <person name="Hong G."/>
            <person name="Han B."/>
            <person name="Choisne N."/>
            <person name="Demange N."/>
            <person name="Orjeda G."/>
            <person name="Samain S."/>
            <person name="Cattolico L."/>
            <person name="Pelletier E."/>
            <person name="Couloux A."/>
            <person name="Segurens B."/>
            <person name="Wincker P."/>
            <person name="D'Hont A."/>
            <person name="Scarpelli C."/>
            <person name="Weissenbach J."/>
            <person name="Salanoubat M."/>
            <person name="Quetier F."/>
            <person name="Yu Y."/>
            <person name="Kim H.R."/>
            <person name="Rambo T."/>
            <person name="Currie J."/>
            <person name="Collura K."/>
            <person name="Luo M."/>
            <person name="Yang T."/>
            <person name="Ammiraju J.S.S."/>
            <person name="Engler F."/>
            <person name="Soderlund C."/>
            <person name="Wing R.A."/>
            <person name="Palmer L.E."/>
            <person name="de la Bastide M."/>
            <person name="Spiegel L."/>
            <person name="Nascimento L."/>
            <person name="Zutavern T."/>
            <person name="O'Shaughnessy A."/>
            <person name="Dike S."/>
            <person name="Dedhia N."/>
            <person name="Preston R."/>
            <person name="Balija V."/>
            <person name="McCombie W.R."/>
            <person name="Chow T."/>
            <person name="Chen H."/>
            <person name="Chung M."/>
            <person name="Chen C."/>
            <person name="Shaw J."/>
            <person name="Wu H."/>
            <person name="Hsiao K."/>
            <person name="Chao Y."/>
            <person name="Chu M."/>
            <person name="Cheng C."/>
            <person name="Hour A."/>
            <person name="Lee P."/>
            <person name="Lin S."/>
            <person name="Lin Y."/>
            <person name="Liou J."/>
            <person name="Liu S."/>
            <person name="Hsing Y."/>
            <person name="Raghuvanshi S."/>
            <person name="Mohanty A."/>
            <person name="Bharti A.K."/>
            <person name="Gaur A."/>
            <person name="Gupta V."/>
            <person name="Kumar D."/>
            <person name="Ravi V."/>
            <person name="Vij S."/>
            <person name="Kapur A."/>
            <person name="Khurana P."/>
            <person name="Khurana P."/>
            <person name="Khurana J.P."/>
            <person name="Tyagi A.K."/>
            <person name="Gaikwad K."/>
            <person name="Singh A."/>
            <person name="Dalal V."/>
            <person name="Srivastava S."/>
            <person name="Dixit A."/>
            <person name="Pal A.K."/>
            <person name="Ghazi I.A."/>
            <person name="Yadav M."/>
            <person name="Pandit A."/>
            <person name="Bhargava A."/>
            <person name="Sureshbabu K."/>
            <person name="Batra K."/>
            <person name="Sharma T.R."/>
            <person name="Mohapatra T."/>
            <person name="Singh N.K."/>
            <person name="Messing J."/>
            <person name="Nelson A.B."/>
            <person name="Fuks G."/>
            <person name="Kavchok S."/>
            <person name="Keizer G."/>
            <person name="Linton E."/>
            <person name="Llaca V."/>
            <person name="Song R."/>
            <person name="Tanyolac B."/>
            <person name="Young S."/>
            <person name="Ho-Il K."/>
            <person name="Hahn J.H."/>
            <person name="Sangsakoo G."/>
            <person name="Vanavichit A."/>
            <person name="de Mattos Luiz.A.T."/>
            <person name="Zimmer P.D."/>
            <person name="Malone G."/>
            <person name="Dellagostin O."/>
            <person name="de Oliveira A.C."/>
            <person name="Bevan M."/>
            <person name="Bancroft I."/>
            <person name="Minx P."/>
            <person name="Cordum H."/>
            <person name="Wilson R."/>
            <person name="Cheng Z."/>
            <person name="Jin W."/>
            <person name="Jiang J."/>
            <person name="Leong S.A."/>
            <person name="Iwama H."/>
            <person name="Gojobori T."/>
            <person name="Itoh T."/>
            <person name="Niimura Y."/>
            <person name="Fujii Y."/>
            <person name="Habara T."/>
            <person name="Sakai H."/>
            <person name="Sato Y."/>
            <person name="Wilson G."/>
            <person name="Kumar K."/>
            <person name="McCouch S."/>
            <person name="Juretic N."/>
            <person name="Hoen D."/>
            <person name="Wright S."/>
            <person name="Bruskiewich R."/>
            <person name="Bureau T."/>
            <person name="Miyao A."/>
            <person name="Hirochika H."/>
            <person name="Nishikawa T."/>
            <person name="Kadowaki K."/>
            <person name="Sugiura M."/>
            <person name="Burr B."/>
            <person name="Sasaki T."/>
        </authorList>
    </citation>
    <scope>NUCLEOTIDE SEQUENCE [LARGE SCALE GENOMIC DNA]</scope>
    <source>
        <strain evidence="3">cv. Nipponbare</strain>
    </source>
</reference>
<name>Q6EP44_ORYSJ</name>
<evidence type="ECO:0000313" key="3">
    <source>
        <dbReference type="Proteomes" id="UP000000763"/>
    </source>
</evidence>
<protein>
    <submittedName>
        <fullName evidence="2">Uncharacterized protein</fullName>
    </submittedName>
</protein>